<accession>A0ABD6D9H7</accession>
<protein>
    <submittedName>
        <fullName evidence="3">Universal stress protein</fullName>
    </submittedName>
</protein>
<evidence type="ECO:0000259" key="2">
    <source>
        <dbReference type="Pfam" id="PF00582"/>
    </source>
</evidence>
<gene>
    <name evidence="3" type="ORF">ACFSBW_13845</name>
</gene>
<keyword evidence="4" id="KW-1185">Reference proteome</keyword>
<dbReference type="EMBL" id="JBHUDM010000004">
    <property type="protein sequence ID" value="MFD1642954.1"/>
    <property type="molecule type" value="Genomic_DNA"/>
</dbReference>
<feature type="domain" description="UspA" evidence="2">
    <location>
        <begin position="3"/>
        <end position="131"/>
    </location>
</feature>
<sequence>MVILAAVSDTETDESIVAEAARLAEAFDDELHAVYVQTYDSLNEAEADSTDESIKQRAAATAEAATEGLDVPTVPVGRIGEPAAEVLEYAETVETRYIVIGGQKRSPVGKALFGSTTQQILLGAELPVLTVMGHGDE</sequence>
<proteinExistence type="inferred from homology"/>
<evidence type="ECO:0000256" key="1">
    <source>
        <dbReference type="ARBA" id="ARBA00008791"/>
    </source>
</evidence>
<evidence type="ECO:0000313" key="3">
    <source>
        <dbReference type="EMBL" id="MFD1642954.1"/>
    </source>
</evidence>
<dbReference type="Gene3D" id="3.40.50.620">
    <property type="entry name" value="HUPs"/>
    <property type="match status" value="1"/>
</dbReference>
<dbReference type="AlphaFoldDB" id="A0ABD6D9H7"/>
<evidence type="ECO:0000313" key="4">
    <source>
        <dbReference type="Proteomes" id="UP001597052"/>
    </source>
</evidence>
<dbReference type="CDD" id="cd00293">
    <property type="entry name" value="USP-like"/>
    <property type="match status" value="1"/>
</dbReference>
<dbReference type="Proteomes" id="UP001597052">
    <property type="component" value="Unassembled WGS sequence"/>
</dbReference>
<reference evidence="3 4" key="1">
    <citation type="journal article" date="2019" name="Int. J. Syst. Evol. Microbiol.">
        <title>The Global Catalogue of Microorganisms (GCM) 10K type strain sequencing project: providing services to taxonomists for standard genome sequencing and annotation.</title>
        <authorList>
            <consortium name="The Broad Institute Genomics Platform"/>
            <consortium name="The Broad Institute Genome Sequencing Center for Infectious Disease"/>
            <person name="Wu L."/>
            <person name="Ma J."/>
        </authorList>
    </citation>
    <scope>NUCLEOTIDE SEQUENCE [LARGE SCALE GENOMIC DNA]</scope>
    <source>
        <strain evidence="3 4">CGMCC 1.10593</strain>
    </source>
</reference>
<comment type="caution">
    <text evidence="3">The sequence shown here is derived from an EMBL/GenBank/DDBJ whole genome shotgun (WGS) entry which is preliminary data.</text>
</comment>
<dbReference type="InterPro" id="IPR014729">
    <property type="entry name" value="Rossmann-like_a/b/a_fold"/>
</dbReference>
<organism evidence="3 4">
    <name type="scientific">Halohasta litorea</name>
    <dbReference type="NCBI Taxonomy" id="869891"/>
    <lineage>
        <taxon>Archaea</taxon>
        <taxon>Methanobacteriati</taxon>
        <taxon>Methanobacteriota</taxon>
        <taxon>Stenosarchaea group</taxon>
        <taxon>Halobacteria</taxon>
        <taxon>Halobacteriales</taxon>
        <taxon>Haloferacaceae</taxon>
        <taxon>Halohasta</taxon>
    </lineage>
</organism>
<dbReference type="SUPFAM" id="SSF52402">
    <property type="entry name" value="Adenine nucleotide alpha hydrolases-like"/>
    <property type="match status" value="1"/>
</dbReference>
<dbReference type="PANTHER" id="PTHR46268">
    <property type="entry name" value="STRESS RESPONSE PROTEIN NHAX"/>
    <property type="match status" value="1"/>
</dbReference>
<dbReference type="Pfam" id="PF00582">
    <property type="entry name" value="Usp"/>
    <property type="match status" value="1"/>
</dbReference>
<dbReference type="PANTHER" id="PTHR46268:SF6">
    <property type="entry name" value="UNIVERSAL STRESS PROTEIN UP12"/>
    <property type="match status" value="1"/>
</dbReference>
<dbReference type="InterPro" id="IPR006016">
    <property type="entry name" value="UspA"/>
</dbReference>
<name>A0ABD6D9H7_9EURY</name>
<comment type="similarity">
    <text evidence="1">Belongs to the universal stress protein A family.</text>
</comment>
<dbReference type="RefSeq" id="WP_256396518.1">
    <property type="nucleotide sequence ID" value="NZ_JANHDJ010000004.1"/>
</dbReference>